<organism evidence="2">
    <name type="scientific">Oryza sativa subsp. japonica</name>
    <name type="common">Rice</name>
    <dbReference type="NCBI Taxonomy" id="39947"/>
    <lineage>
        <taxon>Eukaryota</taxon>
        <taxon>Viridiplantae</taxon>
        <taxon>Streptophyta</taxon>
        <taxon>Embryophyta</taxon>
        <taxon>Tracheophyta</taxon>
        <taxon>Spermatophyta</taxon>
        <taxon>Magnoliopsida</taxon>
        <taxon>Liliopsida</taxon>
        <taxon>Poales</taxon>
        <taxon>Poaceae</taxon>
        <taxon>BOP clade</taxon>
        <taxon>Oryzoideae</taxon>
        <taxon>Oryzeae</taxon>
        <taxon>Oryzinae</taxon>
        <taxon>Oryza</taxon>
        <taxon>Oryza sativa</taxon>
    </lineage>
</organism>
<gene>
    <name evidence="2" type="primary">P0516D04.29</name>
</gene>
<reference evidence="2" key="1">
    <citation type="journal article" date="2002" name="Nature">
        <title>The genome sequence and structure of rice chromosome 1.</title>
        <authorList>
            <person name="Sasaki T."/>
            <person name="Matsumoto T."/>
            <person name="Yamamoto K."/>
            <person name="Sakata K."/>
            <person name="Baba T."/>
            <person name="Katayose Y."/>
            <person name="Wu J."/>
            <person name="Niimura Y."/>
            <person name="Cheng Z."/>
            <person name="Nagamura Y."/>
            <person name="Antonio B.A."/>
            <person name="Kanamori H."/>
            <person name="Hosokawa S."/>
            <person name="Masukawa M."/>
            <person name="Arikawa K."/>
            <person name="Chiden Y."/>
            <person name="Hayashi M."/>
            <person name="Okamoto M."/>
            <person name="Ando T."/>
            <person name="Aoki H."/>
            <person name="Arita K."/>
            <person name="Hamada M."/>
            <person name="Harada C."/>
            <person name="Hijishita S."/>
            <person name="Honda M."/>
            <person name="Ichikawa Y."/>
            <person name="Idonuma A."/>
            <person name="Iijima M."/>
            <person name="Ikeda M."/>
            <person name="Ikeno M."/>
            <person name="Itoh S."/>
            <person name="Itoh T."/>
            <person name="Itoh Y."/>
            <person name="Itoh Y."/>
            <person name="Iwabuchi A."/>
            <person name="Kamiya K."/>
            <person name="Karasawa W."/>
            <person name="Katagiri S."/>
            <person name="Kikuta A."/>
            <person name="Kobayashi N."/>
            <person name="Kono I."/>
            <person name="Machita K."/>
            <person name="Maehara T."/>
            <person name="Mizuno H."/>
            <person name="Mizubayashi T."/>
            <person name="Mukai Y."/>
            <person name="Nagasaki H."/>
            <person name="Nakashima M."/>
            <person name="Nakama Y."/>
            <person name="Nakamichi Y."/>
            <person name="Nakamura M."/>
            <person name="Namiki N."/>
            <person name="Negishi M."/>
            <person name="Ohta I."/>
            <person name="Ono N."/>
            <person name="Saji S."/>
            <person name="Sakai K."/>
            <person name="Shibata M."/>
            <person name="Shimokawa T."/>
            <person name="Shomura A."/>
            <person name="Song J."/>
            <person name="Takazaki Y."/>
            <person name="Terasawa K."/>
            <person name="Tsuji K."/>
            <person name="Waki K."/>
            <person name="Yamagata H."/>
            <person name="Yamane H."/>
            <person name="Yoshiki S."/>
            <person name="Yoshihara R."/>
            <person name="Yukawa K."/>
            <person name="Zhong H."/>
            <person name="Iwama H."/>
            <person name="Endo T."/>
            <person name="Ito H."/>
            <person name="Hahn J.H."/>
            <person name="Kim H.I."/>
            <person name="Eun M.Y."/>
            <person name="Yano M."/>
            <person name="Jiang J."/>
            <person name="Gojobori T."/>
        </authorList>
    </citation>
    <scope>NUCLEOTIDE SEQUENCE [LARGE SCALE GENOMIC DNA]</scope>
</reference>
<evidence type="ECO:0000313" key="2">
    <source>
        <dbReference type="EMBL" id="BAD73427.1"/>
    </source>
</evidence>
<sequence length="124" mass="12684">MRRRRRPNGETPGGVLPASSAGNGGSPQPAAALHELVRTSLISQSLSCPLLAPHQRGYIEVRKGEAYGEQHPSAAAALGASAAPVGADGPRGYGGGRQRLTSTPAALGAAMPWDGGGSRRHRRS</sequence>
<proteinExistence type="predicted"/>
<feature type="region of interest" description="Disordered" evidence="1">
    <location>
        <begin position="1"/>
        <end position="31"/>
    </location>
</feature>
<feature type="region of interest" description="Disordered" evidence="1">
    <location>
        <begin position="75"/>
        <end position="124"/>
    </location>
</feature>
<accession>Q5QME0</accession>
<dbReference type="Proteomes" id="UP000817658">
    <property type="component" value="Chromosome 1"/>
</dbReference>
<evidence type="ECO:0000256" key="1">
    <source>
        <dbReference type="SAM" id="MobiDB-lite"/>
    </source>
</evidence>
<protein>
    <submittedName>
        <fullName evidence="2">Uncharacterized protein</fullName>
    </submittedName>
</protein>
<dbReference type="AlphaFoldDB" id="Q5QME0"/>
<dbReference type="EMBL" id="AP003276">
    <property type="protein sequence ID" value="BAD73427.1"/>
    <property type="molecule type" value="Genomic_DNA"/>
</dbReference>
<feature type="compositionally biased region" description="Low complexity" evidence="1">
    <location>
        <begin position="75"/>
        <end position="88"/>
    </location>
</feature>
<name>Q5QME0_ORYSJ</name>